<dbReference type="InterPro" id="IPR013748">
    <property type="entry name" value="Rep_factorC_C"/>
</dbReference>
<accession>A0A5C6GN97</accession>
<evidence type="ECO:0000256" key="2">
    <source>
        <dbReference type="ARBA" id="ARBA00005378"/>
    </source>
</evidence>
<comment type="similarity">
    <text evidence="2">Belongs to the activator 1 small subunits family.</text>
</comment>
<evidence type="ECO:0000256" key="6">
    <source>
        <dbReference type="ARBA" id="ARBA00023242"/>
    </source>
</evidence>
<dbReference type="AlphaFoldDB" id="A0A5C6GN97"/>
<dbReference type="Pfam" id="PF08542">
    <property type="entry name" value="Rep_fac_C"/>
    <property type="match status" value="1"/>
</dbReference>
<dbReference type="SUPFAM" id="SSF52540">
    <property type="entry name" value="P-loop containing nucleoside triphosphate hydrolases"/>
    <property type="match status" value="1"/>
</dbReference>
<dbReference type="Pfam" id="PF00004">
    <property type="entry name" value="AAA"/>
    <property type="match status" value="1"/>
</dbReference>
<keyword evidence="5" id="KW-0067">ATP-binding</keyword>
<name>A0A5C6GN97_METRR</name>
<dbReference type="FunFam" id="1.20.272.10:FF:000011">
    <property type="entry name" value="Replication factor C subunit 2"/>
    <property type="match status" value="1"/>
</dbReference>
<dbReference type="GO" id="GO:0003677">
    <property type="term" value="F:DNA binding"/>
    <property type="evidence" value="ECO:0007669"/>
    <property type="project" value="InterPro"/>
</dbReference>
<keyword evidence="6" id="KW-0539">Nucleus</keyword>
<dbReference type="InterPro" id="IPR003593">
    <property type="entry name" value="AAA+_ATPase"/>
</dbReference>
<dbReference type="SMART" id="SM00382">
    <property type="entry name" value="AAA"/>
    <property type="match status" value="1"/>
</dbReference>
<organism evidence="10 11">
    <name type="scientific">Metarhizium rileyi (strain RCEF 4871)</name>
    <name type="common">Nomuraea rileyi</name>
    <dbReference type="NCBI Taxonomy" id="1649241"/>
    <lineage>
        <taxon>Eukaryota</taxon>
        <taxon>Fungi</taxon>
        <taxon>Dikarya</taxon>
        <taxon>Ascomycota</taxon>
        <taxon>Pezizomycotina</taxon>
        <taxon>Sordariomycetes</taxon>
        <taxon>Hypocreomycetidae</taxon>
        <taxon>Hypocreales</taxon>
        <taxon>Clavicipitaceae</taxon>
        <taxon>Metarhizium</taxon>
    </lineage>
</organism>
<dbReference type="Pfam" id="PF21960">
    <property type="entry name" value="RCF1-5-like_lid"/>
    <property type="match status" value="1"/>
</dbReference>
<dbReference type="GO" id="GO:0006281">
    <property type="term" value="P:DNA repair"/>
    <property type="evidence" value="ECO:0007669"/>
    <property type="project" value="TreeGrafter"/>
</dbReference>
<evidence type="ECO:0000259" key="9">
    <source>
        <dbReference type="SMART" id="SM00382"/>
    </source>
</evidence>
<dbReference type="EMBL" id="SBHS01000002">
    <property type="protein sequence ID" value="TWU78023.1"/>
    <property type="molecule type" value="Genomic_DNA"/>
</dbReference>
<reference evidence="11" key="1">
    <citation type="submission" date="2018-12" db="EMBL/GenBank/DDBJ databases">
        <title>The complete genome of Metarhizium rileyi, a key fungal pathogen of Lepidoptera.</title>
        <authorList>
            <person name="Binneck E."/>
            <person name="Lastra C.C.L."/>
            <person name="Sosa-Gomez D.R."/>
        </authorList>
    </citation>
    <scope>NUCLEOTIDE SEQUENCE [LARGE SCALE GENOMIC DNA]</scope>
    <source>
        <strain evidence="11">Cep018-CH2</strain>
    </source>
</reference>
<dbReference type="Gene3D" id="3.40.50.300">
    <property type="entry name" value="P-loop containing nucleotide triphosphate hydrolases"/>
    <property type="match status" value="1"/>
</dbReference>
<dbReference type="GO" id="GO:0016887">
    <property type="term" value="F:ATP hydrolysis activity"/>
    <property type="evidence" value="ECO:0007669"/>
    <property type="project" value="InterPro"/>
</dbReference>
<dbReference type="SUPFAM" id="SSF48019">
    <property type="entry name" value="post-AAA+ oligomerization domain-like"/>
    <property type="match status" value="1"/>
</dbReference>
<evidence type="ECO:0000313" key="10">
    <source>
        <dbReference type="EMBL" id="TWU78023.1"/>
    </source>
</evidence>
<dbReference type="NCBIfam" id="NF001679">
    <property type="entry name" value="PRK00440.1"/>
    <property type="match status" value="1"/>
</dbReference>
<dbReference type="PANTHER" id="PTHR11669">
    <property type="entry name" value="REPLICATION FACTOR C / DNA POLYMERASE III GAMMA-TAU SUBUNIT"/>
    <property type="match status" value="1"/>
</dbReference>
<protein>
    <recommendedName>
        <fullName evidence="7">Replication factor C subunit 2</fullName>
    </recommendedName>
</protein>
<feature type="region of interest" description="Disordered" evidence="8">
    <location>
        <begin position="1"/>
        <end position="37"/>
    </location>
</feature>
<dbReference type="InterPro" id="IPR027417">
    <property type="entry name" value="P-loop_NTPase"/>
</dbReference>
<dbReference type="GO" id="GO:0005663">
    <property type="term" value="C:DNA replication factor C complex"/>
    <property type="evidence" value="ECO:0007669"/>
    <property type="project" value="TreeGrafter"/>
</dbReference>
<evidence type="ECO:0000256" key="3">
    <source>
        <dbReference type="ARBA" id="ARBA00022705"/>
    </source>
</evidence>
<gene>
    <name evidence="10" type="ORF">ED733_006512</name>
</gene>
<dbReference type="FunFam" id="3.40.50.300:FF:000237">
    <property type="entry name" value="replication factor C subunit 4"/>
    <property type="match status" value="1"/>
</dbReference>
<keyword evidence="3" id="KW-0235">DNA replication</keyword>
<dbReference type="GO" id="GO:0006271">
    <property type="term" value="P:DNA strand elongation involved in DNA replication"/>
    <property type="evidence" value="ECO:0007669"/>
    <property type="project" value="UniProtKB-ARBA"/>
</dbReference>
<dbReference type="GO" id="GO:0005524">
    <property type="term" value="F:ATP binding"/>
    <property type="evidence" value="ECO:0007669"/>
    <property type="project" value="UniProtKB-KW"/>
</dbReference>
<comment type="caution">
    <text evidence="10">The sequence shown here is derived from an EMBL/GenBank/DDBJ whole genome shotgun (WGS) entry which is preliminary data.</text>
</comment>
<dbReference type="CDD" id="cd00009">
    <property type="entry name" value="AAA"/>
    <property type="match status" value="1"/>
</dbReference>
<evidence type="ECO:0000256" key="4">
    <source>
        <dbReference type="ARBA" id="ARBA00022741"/>
    </source>
</evidence>
<dbReference type="Gene3D" id="1.10.8.60">
    <property type="match status" value="1"/>
</dbReference>
<keyword evidence="4" id="KW-0547">Nucleotide-binding</keyword>
<dbReference type="GO" id="GO:0005634">
    <property type="term" value="C:nucleus"/>
    <property type="evidence" value="ECO:0007669"/>
    <property type="project" value="UniProtKB-SubCell"/>
</dbReference>
<proteinExistence type="inferred from homology"/>
<evidence type="ECO:0000256" key="1">
    <source>
        <dbReference type="ARBA" id="ARBA00004123"/>
    </source>
</evidence>
<evidence type="ECO:0000256" key="5">
    <source>
        <dbReference type="ARBA" id="ARBA00022840"/>
    </source>
</evidence>
<dbReference type="InterPro" id="IPR050238">
    <property type="entry name" value="DNA_Rep/Repair_Clamp_Loader"/>
</dbReference>
<feature type="domain" description="AAA+ ATPase" evidence="9">
    <location>
        <begin position="65"/>
        <end position="201"/>
    </location>
</feature>
<evidence type="ECO:0000256" key="7">
    <source>
        <dbReference type="ARBA" id="ARBA00040745"/>
    </source>
</evidence>
<dbReference type="InterPro" id="IPR008921">
    <property type="entry name" value="DNA_pol3_clamp-load_cplx_C"/>
</dbReference>
<evidence type="ECO:0000313" key="11">
    <source>
        <dbReference type="Proteomes" id="UP000317257"/>
    </source>
</evidence>
<dbReference type="InterPro" id="IPR003959">
    <property type="entry name" value="ATPase_AAA_core"/>
</dbReference>
<sequence length="381" mass="42038">MASFFDLKARKAAAATNGSSEQKNQKPAEARNQPWVEKYRPKSLDDVTAQDHTVTVLQRTLQASNLPHMLFYGPPGTGKTSTILALAKELFGPEMMKSRVLELNASDERGISIVREKVKNFARMQLTNPTPGYNKKYPCPPFKIIILDEADSMTQDAQSALRRTMETYSKITRFCLICNYVTRIIDPLASRCSKFRFKSLDQGNAKKRLEDIASTEGVPLEDGAIEALIRFSEGDLRKAITFLQSAARLVGASAPKDSDGDEHMGVDKTPVTVKIVEDIAGVIPGQTIDELVDAMTPRALGQTYRSVSKIVEDIVADGWSATQVVSQLYQALTTDETIADSHKNKIVLVFSEVDKRLVDGADEHLSILDLAMRISSILASR</sequence>
<evidence type="ECO:0000256" key="8">
    <source>
        <dbReference type="SAM" id="MobiDB-lite"/>
    </source>
</evidence>
<dbReference type="GO" id="GO:0031391">
    <property type="term" value="C:Elg1 RFC-like complex"/>
    <property type="evidence" value="ECO:0007669"/>
    <property type="project" value="UniProtKB-ARBA"/>
</dbReference>
<dbReference type="InterPro" id="IPR047854">
    <property type="entry name" value="RFC_lid"/>
</dbReference>
<dbReference type="Gene3D" id="1.20.272.10">
    <property type="match status" value="1"/>
</dbReference>
<dbReference type="Proteomes" id="UP000317257">
    <property type="component" value="Unassembled WGS sequence"/>
</dbReference>
<dbReference type="GO" id="GO:0003689">
    <property type="term" value="F:DNA clamp loader activity"/>
    <property type="evidence" value="ECO:0007669"/>
    <property type="project" value="TreeGrafter"/>
</dbReference>
<comment type="subcellular location">
    <subcellularLocation>
        <location evidence="1">Nucleus</location>
    </subcellularLocation>
</comment>
<dbReference type="CDD" id="cd18140">
    <property type="entry name" value="HLD_clamp_RFC"/>
    <property type="match status" value="1"/>
</dbReference>
<dbReference type="PANTHER" id="PTHR11669:SF20">
    <property type="entry name" value="REPLICATION FACTOR C SUBUNIT 4"/>
    <property type="match status" value="1"/>
</dbReference>